<dbReference type="EMBL" id="AEJF01000143">
    <property type="protein sequence ID" value="KLU23772.1"/>
    <property type="molecule type" value="Genomic_DNA"/>
</dbReference>
<dbReference type="GO" id="GO:0030170">
    <property type="term" value="F:pyridoxal phosphate binding"/>
    <property type="evidence" value="ECO:0007669"/>
    <property type="project" value="InterPro"/>
</dbReference>
<name>A0A0J1CT33_9BURK</name>
<comment type="cofactor">
    <cofactor evidence="1 7">
        <name>pyridoxal 5'-phosphate</name>
        <dbReference type="ChEBI" id="CHEBI:597326"/>
    </cofactor>
</comment>
<dbReference type="InterPro" id="IPR015422">
    <property type="entry name" value="PyrdxlP-dep_Trfase_small"/>
</dbReference>
<protein>
    <submittedName>
        <fullName evidence="9">Cystathionine beta-lyase</fullName>
    </submittedName>
</protein>
<dbReference type="PANTHER" id="PTHR43500">
    <property type="entry name" value="CYSTATHIONINE BETA-LYASE-RELATED"/>
    <property type="match status" value="1"/>
</dbReference>
<evidence type="ECO:0000256" key="1">
    <source>
        <dbReference type="ARBA" id="ARBA00001933"/>
    </source>
</evidence>
<evidence type="ECO:0000256" key="8">
    <source>
        <dbReference type="SAM" id="MobiDB-lite"/>
    </source>
</evidence>
<evidence type="ECO:0000256" key="6">
    <source>
        <dbReference type="PIRSR" id="PIRSR001434-2"/>
    </source>
</evidence>
<dbReference type="AlphaFoldDB" id="A0A0J1CT33"/>
<evidence type="ECO:0000256" key="5">
    <source>
        <dbReference type="ARBA" id="ARBA00047517"/>
    </source>
</evidence>
<keyword evidence="3 6" id="KW-0663">Pyridoxal phosphate</keyword>
<keyword evidence="4 9" id="KW-0456">Lyase</keyword>
<comment type="catalytic activity">
    <reaction evidence="5">
        <text>L,L-cystathionine + H2O = L-homocysteine + pyruvate + NH4(+)</text>
        <dbReference type="Rhea" id="RHEA:13965"/>
        <dbReference type="ChEBI" id="CHEBI:15361"/>
        <dbReference type="ChEBI" id="CHEBI:15377"/>
        <dbReference type="ChEBI" id="CHEBI:28938"/>
        <dbReference type="ChEBI" id="CHEBI:58161"/>
        <dbReference type="ChEBI" id="CHEBI:58199"/>
    </reaction>
</comment>
<evidence type="ECO:0000256" key="7">
    <source>
        <dbReference type="RuleBase" id="RU362118"/>
    </source>
</evidence>
<feature type="modified residue" description="N6-(pyridoxal phosphate)lysine" evidence="6">
    <location>
        <position position="212"/>
    </location>
</feature>
<dbReference type="Pfam" id="PF01053">
    <property type="entry name" value="Cys_Met_Meta_PP"/>
    <property type="match status" value="1"/>
</dbReference>
<proteinExistence type="inferred from homology"/>
<evidence type="ECO:0000313" key="10">
    <source>
        <dbReference type="Proteomes" id="UP000035963"/>
    </source>
</evidence>
<dbReference type="PANTHER" id="PTHR43500:SF1">
    <property type="entry name" value="CYSTATHIONINE BETA-LYASE-RELATED"/>
    <property type="match status" value="1"/>
</dbReference>
<dbReference type="Gene3D" id="3.90.1150.10">
    <property type="entry name" value="Aspartate Aminotransferase, domain 1"/>
    <property type="match status" value="1"/>
</dbReference>
<dbReference type="PATRIC" id="fig|908627.4.peg.5430"/>
<dbReference type="Gene3D" id="3.40.640.10">
    <property type="entry name" value="Type I PLP-dependent aspartate aminotransferase-like (Major domain)"/>
    <property type="match status" value="1"/>
</dbReference>
<dbReference type="GO" id="GO:0019450">
    <property type="term" value="P:L-cysteine catabolic process to pyruvate"/>
    <property type="evidence" value="ECO:0007669"/>
    <property type="project" value="TreeGrafter"/>
</dbReference>
<feature type="compositionally biased region" description="Polar residues" evidence="8">
    <location>
        <begin position="33"/>
        <end position="45"/>
    </location>
</feature>
<comment type="caution">
    <text evidence="9">The sequence shown here is derived from an EMBL/GenBank/DDBJ whole genome shotgun (WGS) entry which is preliminary data.</text>
</comment>
<gene>
    <name evidence="9" type="ORF">EOS_24330</name>
</gene>
<reference evidence="9 10" key="1">
    <citation type="journal article" date="2015" name="Genome Announc.">
        <title>Draft Genome Sequence of Burkholderia sp. Strain PML1(12), an Ectomycorrhizosphere-Inhabiting Bacterium with Effective Mineral-Weathering Ability.</title>
        <authorList>
            <person name="Uroz S."/>
            <person name="Oger P."/>
        </authorList>
    </citation>
    <scope>NUCLEOTIDE SEQUENCE [LARGE SCALE GENOMIC DNA]</scope>
    <source>
        <strain evidence="10">PML1(12)</strain>
    </source>
</reference>
<dbReference type="InterPro" id="IPR015421">
    <property type="entry name" value="PyrdxlP-dep_Trfase_major"/>
</dbReference>
<evidence type="ECO:0000256" key="4">
    <source>
        <dbReference type="ARBA" id="ARBA00023239"/>
    </source>
</evidence>
<evidence type="ECO:0000313" key="9">
    <source>
        <dbReference type="EMBL" id="KLU23772.1"/>
    </source>
</evidence>
<dbReference type="InterPro" id="IPR015424">
    <property type="entry name" value="PyrdxlP-dep_Trfase"/>
</dbReference>
<organism evidence="9 10">
    <name type="scientific">Caballeronia mineralivorans PML1(12)</name>
    <dbReference type="NCBI Taxonomy" id="908627"/>
    <lineage>
        <taxon>Bacteria</taxon>
        <taxon>Pseudomonadati</taxon>
        <taxon>Pseudomonadota</taxon>
        <taxon>Betaproteobacteria</taxon>
        <taxon>Burkholderiales</taxon>
        <taxon>Burkholderiaceae</taxon>
        <taxon>Caballeronia</taxon>
    </lineage>
</organism>
<keyword evidence="10" id="KW-1185">Reference proteome</keyword>
<evidence type="ECO:0000256" key="3">
    <source>
        <dbReference type="ARBA" id="ARBA00022898"/>
    </source>
</evidence>
<dbReference type="RefSeq" id="WP_047849255.1">
    <property type="nucleotide sequence ID" value="NZ_AEJF01000143.1"/>
</dbReference>
<sequence length="395" mass="42451">MSPPPLRKSTRLMRAGAPSFSDGSAPVNVPVERTSTVRFESTSSHAALHKRREAGEAVSTYGRHGTQTHRALEAAIGELEGARDVLLAPSGLSAISLVFIGLLSPGDHVLVHDGVYGPVRERIEPLLTRLGVTFGYFSAAEGLPHKQLQANTRLIYTESPSSFLYEIIDLPALANFAHEQGVLLAADNTWGAGLLYQPLALGADISVQAVTKYLGGHSDLMQGAVSIADAVIGQRLRETHEALGLSISADDAYLALRGIRTLPVRLAQHARGAFAVASYLQRVRPVTRVFHPALATDPGHALWSRDFHGANGLVSFALRDADTSRAAAFVDALQLFSIGASWGGYESLALIAPPRRLRSHTYWQGQEAVIRLHIGLEDADDLILDLAQAFRSVLS</sequence>
<dbReference type="InterPro" id="IPR006233">
    <property type="entry name" value="Cys_b_lyase_bac"/>
</dbReference>
<accession>A0A0J1CT33</accession>
<dbReference type="PIRSF" id="PIRSF001434">
    <property type="entry name" value="CGS"/>
    <property type="match status" value="1"/>
</dbReference>
<dbReference type="SUPFAM" id="SSF53383">
    <property type="entry name" value="PLP-dependent transferases"/>
    <property type="match status" value="1"/>
</dbReference>
<evidence type="ECO:0000256" key="2">
    <source>
        <dbReference type="ARBA" id="ARBA00009077"/>
    </source>
</evidence>
<dbReference type="InterPro" id="IPR000277">
    <property type="entry name" value="Cys/Met-Metab_PyrdxlP-dep_enz"/>
</dbReference>
<comment type="similarity">
    <text evidence="2 7">Belongs to the trans-sulfuration enzymes family.</text>
</comment>
<dbReference type="OrthoDB" id="9805807at2"/>
<dbReference type="GO" id="GO:0019346">
    <property type="term" value="P:transsulfuration"/>
    <property type="evidence" value="ECO:0007669"/>
    <property type="project" value="InterPro"/>
</dbReference>
<dbReference type="GO" id="GO:0047804">
    <property type="term" value="F:cysteine-S-conjugate beta-lyase activity"/>
    <property type="evidence" value="ECO:0007669"/>
    <property type="project" value="InterPro"/>
</dbReference>
<dbReference type="Proteomes" id="UP000035963">
    <property type="component" value="Unassembled WGS sequence"/>
</dbReference>
<feature type="region of interest" description="Disordered" evidence="8">
    <location>
        <begin position="1"/>
        <end position="64"/>
    </location>
</feature>
<dbReference type="FunFam" id="3.40.640.10:FF:000046">
    <property type="entry name" value="Cystathionine gamma-lyase"/>
    <property type="match status" value="1"/>
</dbReference>